<name>A0A084EBQ9_SPHYA</name>
<dbReference type="InterPro" id="IPR029000">
    <property type="entry name" value="Cyclophilin-like_dom_sf"/>
</dbReference>
<dbReference type="EMBL" id="JGVR01000041">
    <property type="protein sequence ID" value="KEZ15401.1"/>
    <property type="molecule type" value="Genomic_DNA"/>
</dbReference>
<dbReference type="Pfam" id="PF05960">
    <property type="entry name" value="DUF885"/>
    <property type="match status" value="1"/>
</dbReference>
<comment type="caution">
    <text evidence="2">The sequence shown here is derived from an EMBL/GenBank/DDBJ whole genome shotgun (WGS) entry which is preliminary data.</text>
</comment>
<dbReference type="PANTHER" id="PTHR33361">
    <property type="entry name" value="GLR0591 PROTEIN"/>
    <property type="match status" value="1"/>
</dbReference>
<feature type="domain" description="PPIase cyclophilin-type" evidence="1">
    <location>
        <begin position="27"/>
        <end position="191"/>
    </location>
</feature>
<evidence type="ECO:0000259" key="1">
    <source>
        <dbReference type="PROSITE" id="PS50072"/>
    </source>
</evidence>
<evidence type="ECO:0000313" key="3">
    <source>
        <dbReference type="Proteomes" id="UP000028534"/>
    </source>
</evidence>
<evidence type="ECO:0000313" key="2">
    <source>
        <dbReference type="EMBL" id="KEZ15401.1"/>
    </source>
</evidence>
<dbReference type="Gene3D" id="2.40.100.10">
    <property type="entry name" value="Cyclophilin-like"/>
    <property type="match status" value="1"/>
</dbReference>
<dbReference type="eggNOG" id="COG0652">
    <property type="taxonomic scope" value="Bacteria"/>
</dbReference>
<accession>A0A084EBQ9</accession>
<dbReference type="Pfam" id="PF00160">
    <property type="entry name" value="Pro_isomerase"/>
    <property type="match status" value="1"/>
</dbReference>
<dbReference type="PROSITE" id="PS50072">
    <property type="entry name" value="CSA_PPIASE_2"/>
    <property type="match status" value="1"/>
</dbReference>
<dbReference type="InterPro" id="IPR010281">
    <property type="entry name" value="DUF885"/>
</dbReference>
<dbReference type="Proteomes" id="UP000028534">
    <property type="component" value="Unassembled WGS sequence"/>
</dbReference>
<reference evidence="2 3" key="1">
    <citation type="submission" date="2014-03" db="EMBL/GenBank/DDBJ databases">
        <title>Genome sequence of Sphingobium yanoikuyae B1.</title>
        <authorList>
            <person name="Gan H.M."/>
            <person name="Gan H.Y."/>
            <person name="Savka M.A."/>
        </authorList>
    </citation>
    <scope>NUCLEOTIDE SEQUENCE [LARGE SCALE GENOMIC DNA]</scope>
    <source>
        <strain evidence="2 3">B1</strain>
    </source>
</reference>
<sequence>MINVDEEQASPVAATRPQRVRITTDFGDMLVELYPDRAPKSVAAFLKEVEAGAYDGGNFGRIVRADNDRGTPQIAVIQGAVATPTPHTNLDHESTNASGLRHEDGTISLPRLDGGDGTAQGFFVCIGAQPALDAGGGRTSDGAGFAAFGKVVSGMDVARAIHALPTEEDAPIDYLRGQIAVAPPVIHRIALEGTTPAELLGDLAADYWRFRVREHPTEASAAGIRSENRRLDALGDVDFARRASLCTAMLARVEAIDPAGLEMEESTTLALLRQQLATIVAAHGHDEHHRPQLFPFGFTGVPTLLAQQTPLDTVIDRDDFIARLEVIPAFLQQGLELLQEGFRRGYRIPRILVPRILAMLDSDLSDSGLRAVIASRLAPAMAGTDVALLERQREHAAALIVESIEPALRAIRDVIGSLDAELTDEIGLAGQPGGRDYYRFKVRQQTSTDLDPDAIHATGLAEVARIQDELQAVLARMGRAGDLATVAAELEHKTAPDAETLLAHTRAYAKRVDALLPRLFGRMPRITYGVEPLTVAASDSLPPALAQPAPADRSMPGIFWLTSLPEKAPLHLIPALTLHEAWPGHLMQLSIAHELEQLPDFRRYTWQDYNGYIEGWALYSERLGHDLGLYDDPADQFGLLSFELWRASRLVVDTGIHWLGWTRAQAIDYLDQNSFLPRATCESEVDRYIGMPAQALSYKIGERIIHGLRTEAEAALGQSFSLRAFHDMVLSLGPVSLAELENRGRTWICEQKKTFVDGSKG</sequence>
<dbReference type="GO" id="GO:0003755">
    <property type="term" value="F:peptidyl-prolyl cis-trans isomerase activity"/>
    <property type="evidence" value="ECO:0007669"/>
    <property type="project" value="InterPro"/>
</dbReference>
<dbReference type="InterPro" id="IPR002130">
    <property type="entry name" value="Cyclophilin-type_PPIase_dom"/>
</dbReference>
<dbReference type="AlphaFoldDB" id="A0A084EBQ9"/>
<dbReference type="eggNOG" id="COG4805">
    <property type="taxonomic scope" value="Bacteria"/>
</dbReference>
<dbReference type="PANTHER" id="PTHR33361:SF2">
    <property type="entry name" value="DUF885 DOMAIN-CONTAINING PROTEIN"/>
    <property type="match status" value="1"/>
</dbReference>
<gene>
    <name evidence="2" type="ORF">CP98_04459</name>
</gene>
<protein>
    <recommendedName>
        <fullName evidence="1">PPIase cyclophilin-type domain-containing protein</fullName>
    </recommendedName>
</protein>
<organism evidence="2 3">
    <name type="scientific">Sphingobium yanoikuyae</name>
    <name type="common">Sphingomonas yanoikuyae</name>
    <dbReference type="NCBI Taxonomy" id="13690"/>
    <lineage>
        <taxon>Bacteria</taxon>
        <taxon>Pseudomonadati</taxon>
        <taxon>Pseudomonadota</taxon>
        <taxon>Alphaproteobacteria</taxon>
        <taxon>Sphingomonadales</taxon>
        <taxon>Sphingomonadaceae</taxon>
        <taxon>Sphingobium</taxon>
    </lineage>
</organism>
<proteinExistence type="predicted"/>
<dbReference type="SUPFAM" id="SSF50891">
    <property type="entry name" value="Cyclophilin-like"/>
    <property type="match status" value="1"/>
</dbReference>
<dbReference type="PATRIC" id="fig|13690.10.peg.4591"/>
<dbReference type="RefSeq" id="WP_051886968.1">
    <property type="nucleotide sequence ID" value="NZ_JGVR01000041.1"/>
</dbReference>